<dbReference type="SUPFAM" id="SSF88713">
    <property type="entry name" value="Glycoside hydrolase/deacetylase"/>
    <property type="match status" value="1"/>
</dbReference>
<dbReference type="GO" id="GO:0016810">
    <property type="term" value="F:hydrolase activity, acting on carbon-nitrogen (but not peptide) bonds"/>
    <property type="evidence" value="ECO:0007669"/>
    <property type="project" value="InterPro"/>
</dbReference>
<keyword evidence="2 3" id="KW-0732">Signal</keyword>
<proteinExistence type="predicted"/>
<evidence type="ECO:0000256" key="3">
    <source>
        <dbReference type="SAM" id="SignalP"/>
    </source>
</evidence>
<evidence type="ECO:0000256" key="2">
    <source>
        <dbReference type="ARBA" id="ARBA00022729"/>
    </source>
</evidence>
<feature type="signal peptide" evidence="3">
    <location>
        <begin position="1"/>
        <end position="30"/>
    </location>
</feature>
<organism evidence="5">
    <name type="scientific">uncultured Bacillota bacterium</name>
    <dbReference type="NCBI Taxonomy" id="344338"/>
    <lineage>
        <taxon>Bacteria</taxon>
        <taxon>Bacillati</taxon>
        <taxon>Bacillota</taxon>
        <taxon>environmental samples</taxon>
    </lineage>
</organism>
<dbReference type="Gene3D" id="3.20.20.370">
    <property type="entry name" value="Glycoside hydrolase/deacetylase"/>
    <property type="match status" value="1"/>
</dbReference>
<feature type="chain" id="PRO_5039399189" description="NodB homology domain-containing protein" evidence="3">
    <location>
        <begin position="31"/>
        <end position="278"/>
    </location>
</feature>
<dbReference type="InterPro" id="IPR011330">
    <property type="entry name" value="Glyco_hydro/deAcase_b/a-brl"/>
</dbReference>
<evidence type="ECO:0000313" key="5">
    <source>
        <dbReference type="EMBL" id="QGT51013.1"/>
    </source>
</evidence>
<comment type="subcellular location">
    <subcellularLocation>
        <location evidence="1">Secreted</location>
    </subcellularLocation>
</comment>
<feature type="domain" description="NodB homology" evidence="4">
    <location>
        <begin position="99"/>
        <end position="278"/>
    </location>
</feature>
<name>A0A650EMY5_9FIRM</name>
<dbReference type="CDD" id="cd10918">
    <property type="entry name" value="CE4_NodB_like_5s_6s"/>
    <property type="match status" value="1"/>
</dbReference>
<evidence type="ECO:0000259" key="4">
    <source>
        <dbReference type="PROSITE" id="PS51677"/>
    </source>
</evidence>
<dbReference type="EMBL" id="MN577573">
    <property type="protein sequence ID" value="QGT51013.1"/>
    <property type="molecule type" value="Genomic_DNA"/>
</dbReference>
<dbReference type="InterPro" id="IPR051398">
    <property type="entry name" value="Polysacch_Deacetylase"/>
</dbReference>
<protein>
    <recommendedName>
        <fullName evidence="4">NodB homology domain-containing protein</fullName>
    </recommendedName>
</protein>
<reference evidence="5" key="1">
    <citation type="journal article" date="2020" name="J. ISSAAS">
        <title>Lactobacilli and other gastrointestinal microbiota of Peromyscus leucopus, reservoir host for agents of Lyme disease and other zoonoses in North America.</title>
        <authorList>
            <person name="Milovic A."/>
            <person name="Bassam K."/>
            <person name="Shao H."/>
            <person name="Chatzistamou I."/>
            <person name="Tufts D.M."/>
            <person name="Diuk-Wasser M."/>
            <person name="Barbour A.G."/>
        </authorList>
    </citation>
    <scope>NUCLEOTIDE SEQUENCE</scope>
    <source>
        <strain evidence="5">LL40</strain>
    </source>
</reference>
<sequence length="278" mass="30988">MKNWRSILRLGVMSLVCAMLICGAAAGVWAANISAADVKVPILMYHHINPRYDEGNSSANLTPEEFRLHMMTLQTKNYHAISLQDYYDHVVNGTALPENPIVITFDDGYSSNYEEAFPILKELNIPATIFVVTDTVGETPAGGKVNYAHFTWAQAREMQESGLIDIQSHSGTHCKMAETSVDQMQRELRRSKYLIEKNVGKTCDMFAYPFGSYNAQTKQAARQAGYKMQILVGDIVKDYANEVNVRSEGAESLKRITVRGHMSNLELLDAIETAKAAK</sequence>
<evidence type="ECO:0000256" key="1">
    <source>
        <dbReference type="ARBA" id="ARBA00004613"/>
    </source>
</evidence>
<accession>A0A650EMY5</accession>
<dbReference type="PROSITE" id="PS51677">
    <property type="entry name" value="NODB"/>
    <property type="match status" value="1"/>
</dbReference>
<dbReference type="GO" id="GO:0005975">
    <property type="term" value="P:carbohydrate metabolic process"/>
    <property type="evidence" value="ECO:0007669"/>
    <property type="project" value="InterPro"/>
</dbReference>
<dbReference type="InterPro" id="IPR002509">
    <property type="entry name" value="NODB_dom"/>
</dbReference>
<gene>
    <name evidence="5" type="ORF">Firmicute1046_0890</name>
</gene>
<dbReference type="AlphaFoldDB" id="A0A650EMY5"/>
<dbReference type="Pfam" id="PF01522">
    <property type="entry name" value="Polysacc_deac_1"/>
    <property type="match status" value="1"/>
</dbReference>
<dbReference type="PANTHER" id="PTHR34216:SF3">
    <property type="entry name" value="POLY-BETA-1,6-N-ACETYL-D-GLUCOSAMINE N-DEACETYLASE"/>
    <property type="match status" value="1"/>
</dbReference>
<dbReference type="PANTHER" id="PTHR34216">
    <property type="match status" value="1"/>
</dbReference>
<dbReference type="GO" id="GO:0005576">
    <property type="term" value="C:extracellular region"/>
    <property type="evidence" value="ECO:0007669"/>
    <property type="project" value="UniProtKB-SubCell"/>
</dbReference>